<evidence type="ECO:0000313" key="3">
    <source>
        <dbReference type="Proteomes" id="UP000070501"/>
    </source>
</evidence>
<dbReference type="SUPFAM" id="SSF54928">
    <property type="entry name" value="RNA-binding domain, RBD"/>
    <property type="match status" value="1"/>
</dbReference>
<feature type="compositionally biased region" description="Polar residues" evidence="1">
    <location>
        <begin position="59"/>
        <end position="68"/>
    </location>
</feature>
<dbReference type="EMBL" id="KQ964255">
    <property type="protein sequence ID" value="KXJ89418.1"/>
    <property type="molecule type" value="Genomic_DNA"/>
</dbReference>
<dbReference type="GO" id="GO:0003676">
    <property type="term" value="F:nucleic acid binding"/>
    <property type="evidence" value="ECO:0007669"/>
    <property type="project" value="InterPro"/>
</dbReference>
<evidence type="ECO:0000256" key="1">
    <source>
        <dbReference type="SAM" id="MobiDB-lite"/>
    </source>
</evidence>
<feature type="region of interest" description="Disordered" evidence="1">
    <location>
        <begin position="1"/>
        <end position="117"/>
    </location>
</feature>
<accession>A0A136IWX0</accession>
<dbReference type="InterPro" id="IPR035979">
    <property type="entry name" value="RBD_domain_sf"/>
</dbReference>
<dbReference type="InParanoid" id="A0A136IWX0"/>
<dbReference type="Proteomes" id="UP000070501">
    <property type="component" value="Unassembled WGS sequence"/>
</dbReference>
<feature type="compositionally biased region" description="Basic and acidic residues" evidence="1">
    <location>
        <begin position="108"/>
        <end position="117"/>
    </location>
</feature>
<keyword evidence="3" id="KW-1185">Reference proteome</keyword>
<dbReference type="STRING" id="196109.A0A136IWX0"/>
<evidence type="ECO:0008006" key="4">
    <source>
        <dbReference type="Google" id="ProtNLM"/>
    </source>
</evidence>
<organism evidence="2 3">
    <name type="scientific">Microdochium bolleyi</name>
    <dbReference type="NCBI Taxonomy" id="196109"/>
    <lineage>
        <taxon>Eukaryota</taxon>
        <taxon>Fungi</taxon>
        <taxon>Dikarya</taxon>
        <taxon>Ascomycota</taxon>
        <taxon>Pezizomycotina</taxon>
        <taxon>Sordariomycetes</taxon>
        <taxon>Xylariomycetidae</taxon>
        <taxon>Xylariales</taxon>
        <taxon>Microdochiaceae</taxon>
        <taxon>Microdochium</taxon>
    </lineage>
</organism>
<feature type="compositionally biased region" description="Basic and acidic residues" evidence="1">
    <location>
        <begin position="88"/>
        <end position="97"/>
    </location>
</feature>
<reference evidence="3" key="1">
    <citation type="submission" date="2016-02" db="EMBL/GenBank/DDBJ databases">
        <title>Draft genome sequence of Microdochium bolleyi, a fungal endophyte of beachgrass.</title>
        <authorList>
            <consortium name="DOE Joint Genome Institute"/>
            <person name="David A.S."/>
            <person name="May G."/>
            <person name="Haridas S."/>
            <person name="Lim J."/>
            <person name="Wang M."/>
            <person name="Labutti K."/>
            <person name="Lipzen A."/>
            <person name="Barry K."/>
            <person name="Grigoriev I.V."/>
        </authorList>
    </citation>
    <scope>NUCLEOTIDE SEQUENCE [LARGE SCALE GENOMIC DNA]</scope>
    <source>
        <strain evidence="3">J235TASD1</strain>
    </source>
</reference>
<name>A0A136IWX0_9PEZI</name>
<sequence length="656" mass="73022">MPAKGGRQFGKPSPWAHRGLPERDSRAARLRALHPIIASEDSDDSGGGAPLWTPVSAEFSDTATTTAAVESGLRESLRQSEQAASEVIADREQHEQHQTMASTTAPEQEEHASPVMEQERAPIRHRHTLGSSLSALTAPFVPGSTFNTSQDEPIAITYQNDVACPGAAKENGSWASNTVNGYPQQENMVNGGHNQALVVHGSRLGQITEHRLRVFATPSEETRRTRSDVFNWLTSRGVPFEKDLLDPNYMPFMETTCQHRPVDYAVVQVANIPYGVSRTEISNLMGRNCRRIADNLEGIHIIMTRIDGKTHDAYVEFENLTAAMNVVNRLEARGKNNGIGANSNSSIIRSARLGDRQVSVSLSSQGALMKALFPNARGVNWDGVRPQFPAQASDDPAAHFKGFMTVEELSMLVKHVEFPQRASFSTNCPERPYESFISVLKKFPWNEAHCITIHMQHVMYDTARRLLEFLQDRIERGDLATSSRLTPLLMKRFVATCLLCPGFTVLQKDNILVTAGMVLAEFPNLPLTQPRFADCWRHLYALSPAPGVPQDVLEFYIGIIREETCSMIQYLPAEDNRRLVSKGATTTDYWGYFWLEVSFPRAAEDSSHHGPAQTGASTFDRLTLAEAARLEWSAIDRILRRALLPVSPYQQQNMVQ</sequence>
<dbReference type="OrthoDB" id="336240at2759"/>
<dbReference type="InterPro" id="IPR012677">
    <property type="entry name" value="Nucleotide-bd_a/b_plait_sf"/>
</dbReference>
<gene>
    <name evidence="2" type="ORF">Micbo1qcDRAFT_206363</name>
</gene>
<dbReference type="AlphaFoldDB" id="A0A136IWX0"/>
<protein>
    <recommendedName>
        <fullName evidence="4">RRM domain-containing protein</fullName>
    </recommendedName>
</protein>
<dbReference type="Gene3D" id="3.30.70.330">
    <property type="match status" value="1"/>
</dbReference>
<proteinExistence type="predicted"/>
<evidence type="ECO:0000313" key="2">
    <source>
        <dbReference type="EMBL" id="KXJ89418.1"/>
    </source>
</evidence>